<accession>A0ABY6UMM6</accession>
<evidence type="ECO:0000313" key="2">
    <source>
        <dbReference type="EMBL" id="VUC31432.1"/>
    </source>
</evidence>
<evidence type="ECO:0008006" key="4">
    <source>
        <dbReference type="Google" id="ProtNLM"/>
    </source>
</evidence>
<keyword evidence="1" id="KW-1133">Transmembrane helix</keyword>
<feature type="transmembrane region" description="Helical" evidence="1">
    <location>
        <begin position="40"/>
        <end position="57"/>
    </location>
</feature>
<evidence type="ECO:0000256" key="1">
    <source>
        <dbReference type="SAM" id="Phobius"/>
    </source>
</evidence>
<organism evidence="2 3">
    <name type="scientific">Bionectria ochroleuca</name>
    <name type="common">Gliocladium roseum</name>
    <dbReference type="NCBI Taxonomy" id="29856"/>
    <lineage>
        <taxon>Eukaryota</taxon>
        <taxon>Fungi</taxon>
        <taxon>Dikarya</taxon>
        <taxon>Ascomycota</taxon>
        <taxon>Pezizomycotina</taxon>
        <taxon>Sordariomycetes</taxon>
        <taxon>Hypocreomycetidae</taxon>
        <taxon>Hypocreales</taxon>
        <taxon>Bionectriaceae</taxon>
        <taxon>Clonostachys</taxon>
    </lineage>
</organism>
<comment type="caution">
    <text evidence="2">The sequence shown here is derived from an EMBL/GenBank/DDBJ whole genome shotgun (WGS) entry which is preliminary data.</text>
</comment>
<proteinExistence type="predicted"/>
<name>A0ABY6UMM6_BIOOC</name>
<protein>
    <recommendedName>
        <fullName evidence="4">MARVEL domain-containing protein</fullName>
    </recommendedName>
</protein>
<reference evidence="2 3" key="1">
    <citation type="submission" date="2019-06" db="EMBL/GenBank/DDBJ databases">
        <authorList>
            <person name="Broberg M."/>
        </authorList>
    </citation>
    <scope>NUCLEOTIDE SEQUENCE [LARGE SCALE GENOMIC DNA]</scope>
</reference>
<dbReference type="Proteomes" id="UP000766486">
    <property type="component" value="Unassembled WGS sequence"/>
</dbReference>
<keyword evidence="1" id="KW-0812">Transmembrane</keyword>
<feature type="transmembrane region" description="Helical" evidence="1">
    <location>
        <begin position="69"/>
        <end position="95"/>
    </location>
</feature>
<dbReference type="EMBL" id="CABFNS010000833">
    <property type="protein sequence ID" value="VUC31432.1"/>
    <property type="molecule type" value="Genomic_DNA"/>
</dbReference>
<gene>
    <name evidence="2" type="ORF">CLO192961_LOCUS305424</name>
</gene>
<sequence>MALSHVLTHPLRRLTIAAFFPTLILSIVDACLNGPVRIAGFSVIFISAIVSTLLLCIKRRNPAKAPGGLKIAILLLIYDTLSAAGILTFLIFIWISLGTRWRYTGREVLTAYATVPYILVFCIHAYLALLNLIGFIDRPRNCPHCDGELYSRTPPEATSGFGHSQVSRGVYRSLHGLDQAVERPSVDSDADEDARLLGDEESRVGIVQKIIPGKDDIKVEIV</sequence>
<feature type="transmembrane region" description="Helical" evidence="1">
    <location>
        <begin position="115"/>
        <end position="136"/>
    </location>
</feature>
<keyword evidence="1" id="KW-0472">Membrane</keyword>
<evidence type="ECO:0000313" key="3">
    <source>
        <dbReference type="Proteomes" id="UP000766486"/>
    </source>
</evidence>
<keyword evidence="3" id="KW-1185">Reference proteome</keyword>